<sequence length="131" mass="14363">MDACGVAARRLFPLPAHPAPPVFALVDHAPRGRLTNPSTAFHRSTVPRQPAITPTTGPPRGGKKRPIVKRKSDLFFFNCVWFDKGRPVPAKGPCLPRQPTLFFARASFSQCAFVDEPIANADAPNWCALFL</sequence>
<organism evidence="2 3">
    <name type="scientific">Pandoravirus japonicus</name>
    <dbReference type="NCBI Taxonomy" id="2823154"/>
    <lineage>
        <taxon>Viruses</taxon>
        <taxon>Pandoravirus</taxon>
    </lineage>
</organism>
<protein>
    <submittedName>
        <fullName evidence="2">Uncharacterized protein</fullName>
    </submittedName>
</protein>
<name>A0A811BM29_9VIRU</name>
<proteinExistence type="predicted"/>
<evidence type="ECO:0000313" key="3">
    <source>
        <dbReference type="Proteomes" id="UP001253637"/>
    </source>
</evidence>
<dbReference type="Proteomes" id="UP001253637">
    <property type="component" value="Segment"/>
</dbReference>
<evidence type="ECO:0000313" key="2">
    <source>
        <dbReference type="EMBL" id="BCU03069.1"/>
    </source>
</evidence>
<reference evidence="2" key="1">
    <citation type="submission" date="2021-04" db="EMBL/GenBank/DDBJ databases">
        <title>Draft Genome Sequence of Pandoravirus japonicus, Isolated from the Sabaishi River of Niigata, Japan.</title>
        <authorList>
            <person name="Hosokawa N."/>
            <person name="Takahashi H."/>
            <person name="Aoki K."/>
            <person name="Takemura M."/>
        </authorList>
    </citation>
    <scope>NUCLEOTIDE SEQUENCE</scope>
</reference>
<dbReference type="EMBL" id="LC625835">
    <property type="protein sequence ID" value="BCU03069.1"/>
    <property type="molecule type" value="Genomic_DNA"/>
</dbReference>
<evidence type="ECO:0000256" key="1">
    <source>
        <dbReference type="SAM" id="MobiDB-lite"/>
    </source>
</evidence>
<accession>A0A811BM29</accession>
<feature type="region of interest" description="Disordered" evidence="1">
    <location>
        <begin position="36"/>
        <end position="68"/>
    </location>
</feature>